<evidence type="ECO:0000256" key="2">
    <source>
        <dbReference type="SAM" id="SignalP"/>
    </source>
</evidence>
<name>A0ABW7C279_9ACTN</name>
<dbReference type="NCBIfam" id="TIGR00350">
    <property type="entry name" value="lytR_cpsA_psr"/>
    <property type="match status" value="1"/>
</dbReference>
<gene>
    <name evidence="4" type="ORF">ACGFYS_32465</name>
</gene>
<dbReference type="PANTHER" id="PTHR33392:SF6">
    <property type="entry name" value="POLYISOPRENYL-TEICHOIC ACID--PEPTIDOGLYCAN TEICHOIC ACID TRANSFERASE TAGU"/>
    <property type="match status" value="1"/>
</dbReference>
<keyword evidence="2" id="KW-0732">Signal</keyword>
<evidence type="ECO:0000259" key="3">
    <source>
        <dbReference type="Pfam" id="PF03816"/>
    </source>
</evidence>
<accession>A0ABW7C279</accession>
<organism evidence="4 5">
    <name type="scientific">Streptomyces omiyaensis</name>
    <dbReference type="NCBI Taxonomy" id="68247"/>
    <lineage>
        <taxon>Bacteria</taxon>
        <taxon>Bacillati</taxon>
        <taxon>Actinomycetota</taxon>
        <taxon>Actinomycetes</taxon>
        <taxon>Kitasatosporales</taxon>
        <taxon>Streptomycetaceae</taxon>
        <taxon>Streptomyces</taxon>
    </lineage>
</organism>
<sequence>MRFPRPWRLLAAPAALLALASGALASALGGPAELPVPARGLNLLVVGTDSRAGVTAAEKKRFLLGGADCDCADAIMLVHFSAGYDRISVVSLPRDSLAELPGPHTDLRTGAVHDAHLAKLNAAHAEGGSELTVETVEALTGLTVHRFLAIDFRRFMDTVDRVDGGVPICTEKPLKDPSTGLDLAPGTRRVGGGEGLQYVRSRKADGEMDFGRIRKQQRFVVNTLARIRSGGILADPAELRALAATLRGTASAARGLSVAELLRLADRTRLVGPSRTEFATVPVRGFNPPVAGAGSTVGWDGEGAAKVFARLRADRPLPPADSVAPGSLSVARYAPARGSSLICP</sequence>
<dbReference type="PANTHER" id="PTHR33392">
    <property type="entry name" value="POLYISOPRENYL-TEICHOIC ACID--PEPTIDOGLYCAN TEICHOIC ACID TRANSFERASE TAGU"/>
    <property type="match status" value="1"/>
</dbReference>
<comment type="similarity">
    <text evidence="1">Belongs to the LytR/CpsA/Psr (LCP) family.</text>
</comment>
<dbReference type="InterPro" id="IPR004474">
    <property type="entry name" value="LytR_CpsA_psr"/>
</dbReference>
<dbReference type="EMBL" id="JBICZW010000032">
    <property type="protein sequence ID" value="MFG3193641.1"/>
    <property type="molecule type" value="Genomic_DNA"/>
</dbReference>
<evidence type="ECO:0000313" key="5">
    <source>
        <dbReference type="Proteomes" id="UP001604282"/>
    </source>
</evidence>
<feature type="chain" id="PRO_5046205569" evidence="2">
    <location>
        <begin position="26"/>
        <end position="344"/>
    </location>
</feature>
<dbReference type="Pfam" id="PF03816">
    <property type="entry name" value="LytR_cpsA_psr"/>
    <property type="match status" value="1"/>
</dbReference>
<proteinExistence type="inferred from homology"/>
<evidence type="ECO:0000256" key="1">
    <source>
        <dbReference type="ARBA" id="ARBA00006068"/>
    </source>
</evidence>
<evidence type="ECO:0000313" key="4">
    <source>
        <dbReference type="EMBL" id="MFG3193641.1"/>
    </source>
</evidence>
<dbReference type="Gene3D" id="3.40.630.190">
    <property type="entry name" value="LCP protein"/>
    <property type="match status" value="1"/>
</dbReference>
<feature type="signal peptide" evidence="2">
    <location>
        <begin position="1"/>
        <end position="25"/>
    </location>
</feature>
<protein>
    <submittedName>
        <fullName evidence="4">LCP family protein</fullName>
    </submittedName>
</protein>
<dbReference type="Proteomes" id="UP001604282">
    <property type="component" value="Unassembled WGS sequence"/>
</dbReference>
<reference evidence="4 5" key="1">
    <citation type="submission" date="2024-10" db="EMBL/GenBank/DDBJ databases">
        <title>The Natural Products Discovery Center: Release of the First 8490 Sequenced Strains for Exploring Actinobacteria Biosynthetic Diversity.</title>
        <authorList>
            <person name="Kalkreuter E."/>
            <person name="Kautsar S.A."/>
            <person name="Yang D."/>
            <person name="Bader C.D."/>
            <person name="Teijaro C.N."/>
            <person name="Fluegel L."/>
            <person name="Davis C.M."/>
            <person name="Simpson J.R."/>
            <person name="Lauterbach L."/>
            <person name="Steele A.D."/>
            <person name="Gui C."/>
            <person name="Meng S."/>
            <person name="Li G."/>
            <person name="Viehrig K."/>
            <person name="Ye F."/>
            <person name="Su P."/>
            <person name="Kiefer A.F."/>
            <person name="Nichols A."/>
            <person name="Cepeda A.J."/>
            <person name="Yan W."/>
            <person name="Fan B."/>
            <person name="Jiang Y."/>
            <person name="Adhikari A."/>
            <person name="Zheng C.-J."/>
            <person name="Schuster L."/>
            <person name="Cowan T.M."/>
            <person name="Smanski M.J."/>
            <person name="Chevrette M.G."/>
            <person name="De Carvalho L.P.S."/>
            <person name="Shen B."/>
        </authorList>
    </citation>
    <scope>NUCLEOTIDE SEQUENCE [LARGE SCALE GENOMIC DNA]</scope>
    <source>
        <strain evidence="4 5">NPDC048229</strain>
    </source>
</reference>
<dbReference type="RefSeq" id="WP_392884770.1">
    <property type="nucleotide sequence ID" value="NZ_JBICZW010000032.1"/>
</dbReference>
<feature type="domain" description="Cell envelope-related transcriptional attenuator" evidence="3">
    <location>
        <begin position="72"/>
        <end position="226"/>
    </location>
</feature>
<dbReference type="InterPro" id="IPR050922">
    <property type="entry name" value="LytR/CpsA/Psr_CW_biosynth"/>
</dbReference>
<comment type="caution">
    <text evidence="4">The sequence shown here is derived from an EMBL/GenBank/DDBJ whole genome shotgun (WGS) entry which is preliminary data.</text>
</comment>
<keyword evidence="5" id="KW-1185">Reference proteome</keyword>